<keyword evidence="2" id="KW-0805">Transcription regulation</keyword>
<dbReference type="InterPro" id="IPR036390">
    <property type="entry name" value="WH_DNA-bd_sf"/>
</dbReference>
<dbReference type="OrthoDB" id="9808620at2"/>
<dbReference type="GO" id="GO:0003700">
    <property type="term" value="F:DNA-binding transcription factor activity"/>
    <property type="evidence" value="ECO:0007669"/>
    <property type="project" value="InterPro"/>
</dbReference>
<comment type="similarity">
    <text evidence="1">Belongs to the LysR transcriptional regulatory family.</text>
</comment>
<dbReference type="RefSeq" id="WP_072909033.1">
    <property type="nucleotide sequence ID" value="NZ_FQZT01000008.1"/>
</dbReference>
<dbReference type="Pfam" id="PF00126">
    <property type="entry name" value="HTH_1"/>
    <property type="match status" value="1"/>
</dbReference>
<sequence>MNLRQLDLFVAVAETGSFSRGAEIICLTQSTVSQHIAALEDEVDTRLFDRTQQGALLTPGGEVFLRHARRILAERDQLYQGMANFNGLSEGDLLIGASNIPANHLIPEILPRLAQTYPGVSLNMQSGDSQTVLQSLLSAEVELAVVGGRSDNKKLEFLPLGSDVLVLIVGRKHPWYGKGMISLNDLTQQPMVVREKSSGSEQALLRELQRINFDTGQLQIAARLGSNEGVRQVVLSGFGCAFVSELSVRHELEAGDLWQVSVGGMRVERKFWLASLRGRSLSPAAIALSRLLQEAYPAAKN</sequence>
<dbReference type="InterPro" id="IPR005119">
    <property type="entry name" value="LysR_subst-bd"/>
</dbReference>
<dbReference type="Pfam" id="PF03466">
    <property type="entry name" value="LysR_substrate"/>
    <property type="match status" value="1"/>
</dbReference>
<keyword evidence="3" id="KW-0238">DNA-binding</keyword>
<dbReference type="EMBL" id="FQZT01000008">
    <property type="protein sequence ID" value="SHJ46404.1"/>
    <property type="molecule type" value="Genomic_DNA"/>
</dbReference>
<dbReference type="Gene3D" id="1.10.10.10">
    <property type="entry name" value="Winged helix-like DNA-binding domain superfamily/Winged helix DNA-binding domain"/>
    <property type="match status" value="1"/>
</dbReference>
<evidence type="ECO:0000256" key="1">
    <source>
        <dbReference type="ARBA" id="ARBA00009437"/>
    </source>
</evidence>
<dbReference type="AlphaFoldDB" id="A0A1M6JI89"/>
<dbReference type="PANTHER" id="PTHR30126">
    <property type="entry name" value="HTH-TYPE TRANSCRIPTIONAL REGULATOR"/>
    <property type="match status" value="1"/>
</dbReference>
<dbReference type="SUPFAM" id="SSF46785">
    <property type="entry name" value="Winged helix' DNA-binding domain"/>
    <property type="match status" value="1"/>
</dbReference>
<dbReference type="SUPFAM" id="SSF53850">
    <property type="entry name" value="Periplasmic binding protein-like II"/>
    <property type="match status" value="1"/>
</dbReference>
<dbReference type="STRING" id="1122189.SAMN02745165_02459"/>
<dbReference type="FunFam" id="1.10.10.10:FF:000001">
    <property type="entry name" value="LysR family transcriptional regulator"/>
    <property type="match status" value="1"/>
</dbReference>
<dbReference type="NCBIfam" id="NF040786">
    <property type="entry name" value="LysR_Sec_metab"/>
    <property type="match status" value="1"/>
</dbReference>
<dbReference type="GO" id="GO:0000976">
    <property type="term" value="F:transcription cis-regulatory region binding"/>
    <property type="evidence" value="ECO:0007669"/>
    <property type="project" value="TreeGrafter"/>
</dbReference>
<evidence type="ECO:0000256" key="4">
    <source>
        <dbReference type="ARBA" id="ARBA00023163"/>
    </source>
</evidence>
<dbReference type="InterPro" id="IPR000847">
    <property type="entry name" value="LysR_HTH_N"/>
</dbReference>
<evidence type="ECO:0000313" key="7">
    <source>
        <dbReference type="Proteomes" id="UP000184171"/>
    </source>
</evidence>
<proteinExistence type="inferred from homology"/>
<keyword evidence="4" id="KW-0804">Transcription</keyword>
<dbReference type="PROSITE" id="PS50931">
    <property type="entry name" value="HTH_LYSR"/>
    <property type="match status" value="1"/>
</dbReference>
<dbReference type="PRINTS" id="PR00039">
    <property type="entry name" value="HTHLYSR"/>
</dbReference>
<name>A0A1M6JI89_MALRU</name>
<gene>
    <name evidence="6" type="ORF">SAMN02745165_02459</name>
</gene>
<dbReference type="Proteomes" id="UP000184171">
    <property type="component" value="Unassembled WGS sequence"/>
</dbReference>
<evidence type="ECO:0000256" key="3">
    <source>
        <dbReference type="ARBA" id="ARBA00023125"/>
    </source>
</evidence>
<organism evidence="6 7">
    <name type="scientific">Malonomonas rubra DSM 5091</name>
    <dbReference type="NCBI Taxonomy" id="1122189"/>
    <lineage>
        <taxon>Bacteria</taxon>
        <taxon>Pseudomonadati</taxon>
        <taxon>Thermodesulfobacteriota</taxon>
        <taxon>Desulfuromonadia</taxon>
        <taxon>Desulfuromonadales</taxon>
        <taxon>Geopsychrobacteraceae</taxon>
        <taxon>Malonomonas</taxon>
    </lineage>
</organism>
<reference evidence="6 7" key="1">
    <citation type="submission" date="2016-11" db="EMBL/GenBank/DDBJ databases">
        <authorList>
            <person name="Jaros S."/>
            <person name="Januszkiewicz K."/>
            <person name="Wedrychowicz H."/>
        </authorList>
    </citation>
    <scope>NUCLEOTIDE SEQUENCE [LARGE SCALE GENOMIC DNA]</scope>
    <source>
        <strain evidence="6 7">DSM 5091</strain>
    </source>
</reference>
<protein>
    <submittedName>
        <fullName evidence="6">Transcriptional regulator, LysR family</fullName>
    </submittedName>
</protein>
<feature type="domain" description="HTH lysR-type" evidence="5">
    <location>
        <begin position="1"/>
        <end position="58"/>
    </location>
</feature>
<evidence type="ECO:0000256" key="2">
    <source>
        <dbReference type="ARBA" id="ARBA00023015"/>
    </source>
</evidence>
<dbReference type="InterPro" id="IPR036388">
    <property type="entry name" value="WH-like_DNA-bd_sf"/>
</dbReference>
<dbReference type="PANTHER" id="PTHR30126:SF91">
    <property type="entry name" value="LYSR FAMILY TRANSCRIPTIONAL REGULATOR"/>
    <property type="match status" value="1"/>
</dbReference>
<dbReference type="InterPro" id="IPR047788">
    <property type="entry name" value="LysR-like_Sec_metab"/>
</dbReference>
<dbReference type="Gene3D" id="3.40.190.10">
    <property type="entry name" value="Periplasmic binding protein-like II"/>
    <property type="match status" value="2"/>
</dbReference>
<keyword evidence="7" id="KW-1185">Reference proteome</keyword>
<accession>A0A1M6JI89</accession>
<evidence type="ECO:0000259" key="5">
    <source>
        <dbReference type="PROSITE" id="PS50931"/>
    </source>
</evidence>
<evidence type="ECO:0000313" key="6">
    <source>
        <dbReference type="EMBL" id="SHJ46404.1"/>
    </source>
</evidence>